<dbReference type="EMBL" id="LDAU01000123">
    <property type="protein sequence ID" value="KRX03930.1"/>
    <property type="molecule type" value="Genomic_DNA"/>
</dbReference>
<reference evidence="2 3" key="1">
    <citation type="journal article" date="2015" name="Sci. Rep.">
        <title>Genome of the facultative scuticociliatosis pathogen Pseudocohnilembus persalinus provides insight into its virulence through horizontal gene transfer.</title>
        <authorList>
            <person name="Xiong J."/>
            <person name="Wang G."/>
            <person name="Cheng J."/>
            <person name="Tian M."/>
            <person name="Pan X."/>
            <person name="Warren A."/>
            <person name="Jiang C."/>
            <person name="Yuan D."/>
            <person name="Miao W."/>
        </authorList>
    </citation>
    <scope>NUCLEOTIDE SEQUENCE [LARGE SCALE GENOMIC DNA]</scope>
    <source>
        <strain evidence="2">36N120E</strain>
    </source>
</reference>
<comment type="caution">
    <text evidence="2">The sequence shown here is derived from an EMBL/GenBank/DDBJ whole genome shotgun (WGS) entry which is preliminary data.</text>
</comment>
<dbReference type="InterPro" id="IPR013099">
    <property type="entry name" value="K_chnl_dom"/>
</dbReference>
<accession>A0A0V0QPB6</accession>
<feature type="domain" description="Potassium channel" evidence="1">
    <location>
        <begin position="261"/>
        <end position="325"/>
    </location>
</feature>
<dbReference type="Proteomes" id="UP000054937">
    <property type="component" value="Unassembled WGS sequence"/>
</dbReference>
<dbReference type="Pfam" id="PF07885">
    <property type="entry name" value="Ion_trans_2"/>
    <property type="match status" value="1"/>
</dbReference>
<dbReference type="InParanoid" id="A0A0V0QPB6"/>
<evidence type="ECO:0000259" key="1">
    <source>
        <dbReference type="Pfam" id="PF07885"/>
    </source>
</evidence>
<protein>
    <recommendedName>
        <fullName evidence="1">Potassium channel domain-containing protein</fullName>
    </recommendedName>
</protein>
<dbReference type="AlphaFoldDB" id="A0A0V0QPB6"/>
<keyword evidence="3" id="KW-1185">Reference proteome</keyword>
<organism evidence="2 3">
    <name type="scientific">Pseudocohnilembus persalinus</name>
    <name type="common">Ciliate</name>
    <dbReference type="NCBI Taxonomy" id="266149"/>
    <lineage>
        <taxon>Eukaryota</taxon>
        <taxon>Sar</taxon>
        <taxon>Alveolata</taxon>
        <taxon>Ciliophora</taxon>
        <taxon>Intramacronucleata</taxon>
        <taxon>Oligohymenophorea</taxon>
        <taxon>Scuticociliatia</taxon>
        <taxon>Philasterida</taxon>
        <taxon>Pseudocohnilembidae</taxon>
        <taxon>Pseudocohnilembus</taxon>
    </lineage>
</organism>
<evidence type="ECO:0000313" key="2">
    <source>
        <dbReference type="EMBL" id="KRX03930.1"/>
    </source>
</evidence>
<evidence type="ECO:0000313" key="3">
    <source>
        <dbReference type="Proteomes" id="UP000054937"/>
    </source>
</evidence>
<name>A0A0V0QPB6_PSEPJ</name>
<dbReference type="PANTHER" id="PTHR47823:SF9">
    <property type="entry name" value="CHROMOSOME UNDETERMINED SCAFFOLD_10, WHOLE GENOME SHOTGUN SEQUENCE"/>
    <property type="match status" value="1"/>
</dbReference>
<dbReference type="SUPFAM" id="SSF81324">
    <property type="entry name" value="Voltage-gated potassium channels"/>
    <property type="match status" value="1"/>
</dbReference>
<sequence>MDFYLENSIFSEQTQQNKQMQGPVSNIINQTQKQGDSDREIMQNCQQNLNVSIFDNQFSKLKKQISQNKLNQIIEKNDSVIKIQKQQIKDHDNSGIQLLNQSSNNQNNKNQQSIKCDIDIEDLYNTNCSGNDTEQKINQDVFLSSMRIKQANQQGPNYQREKANWSANGFQNNSNHNQNNKSKYSNRNSCKFFEYNSQIYGSRLNKNLKDLCTNEYDQFKSSIIKDGVQPKQKIQRYSCIWNYLGEYGEEENSEKNTWIVVYQYSDATFFVRYVTSLYYSVITVTTIGYGDLVPTNEKEKICVLIMAVLSSGIFAYIINEVSQLMKDMSQNTKELQWNHFLIDNDELIEIQYGNILQDSDYFYQSDIKSFSYVKNANQQNQNRKQQNSFTSLGKKVSQNYVEPQEINQNLSKPDTQKNTDSQRFFNIESNTNSNNYLKLHKLEEFSQNQIESQKQNTIKQNMNQNYEDNNNNQYIQNLTSILNLEENNDGAQNPTQYNNGNNTCTNTYQQKQLNMIKNMNNSSSSQKKNGFYNKIGHSQSLIPMLTMNSCFRNIKQISDNIGQQNDQITNIQLEKFRVK</sequence>
<proteinExistence type="predicted"/>
<gene>
    <name evidence="2" type="ORF">PPERSA_12135</name>
</gene>
<dbReference type="PANTHER" id="PTHR47823">
    <property type="entry name" value="ION_TRANS DOMAIN-CONTAINING PROTEIN"/>
    <property type="match status" value="1"/>
</dbReference>
<dbReference type="OrthoDB" id="290889at2759"/>
<dbReference type="Gene3D" id="1.10.287.70">
    <property type="match status" value="1"/>
</dbReference>